<feature type="transmembrane region" description="Helical" evidence="6">
    <location>
        <begin position="21"/>
        <end position="42"/>
    </location>
</feature>
<dbReference type="PANTHER" id="PTHR30294">
    <property type="entry name" value="MEMBRANE COMPONENT OF ABC TRANSPORTER YHHJ-RELATED"/>
    <property type="match status" value="1"/>
</dbReference>
<dbReference type="Proteomes" id="UP000076586">
    <property type="component" value="Unassembled WGS sequence"/>
</dbReference>
<feature type="transmembrane region" description="Helical" evidence="6">
    <location>
        <begin position="336"/>
        <end position="355"/>
    </location>
</feature>
<comment type="subcellular location">
    <subcellularLocation>
        <location evidence="1">Cell membrane</location>
        <topology evidence="1">Multi-pass membrane protein</topology>
    </subcellularLocation>
</comment>
<dbReference type="EMBL" id="BDCR01000002">
    <property type="protein sequence ID" value="GAT62629.1"/>
    <property type="molecule type" value="Genomic_DNA"/>
</dbReference>
<dbReference type="OrthoDB" id="9768837at2"/>
<gene>
    <name evidence="8" type="ORF">PJIAN_2189</name>
</gene>
<evidence type="ECO:0000256" key="1">
    <source>
        <dbReference type="ARBA" id="ARBA00004651"/>
    </source>
</evidence>
<evidence type="ECO:0000256" key="3">
    <source>
        <dbReference type="ARBA" id="ARBA00022692"/>
    </source>
</evidence>
<feature type="transmembrane region" description="Helical" evidence="6">
    <location>
        <begin position="301"/>
        <end position="324"/>
    </location>
</feature>
<keyword evidence="5 6" id="KW-0472">Membrane</keyword>
<name>A0A161LUH4_9BACT</name>
<sequence length="436" mass="48910">MNKIGIIIRREYTTRVAKKSFIIMTFLSPLLFAALIMVPLWLSGIKDNESKKIAVVDFTNEYGKVLKSDKQYVFVPVQERVQNIGNSQLKKDFYAVLLIKGDLVRDSTAATLYSEKQVGIELESTVSRQLSEYVENKKLDAYHVANIKQMVEKARTKIDVTTIKLDEKGNSKVTSSIVATIIGGLSTFLIYMFIFMYGVQVMRGVVEEKTNRIVEVIISSVKPFELMMGKIIGIALVGLTQFLLWIVLTLIISNIAGFALFGTSISNLQAGAQLQGASTSGAQQAMMTVFQGLQGINLVEIVSYFIFYFLGGYLLYASLFAAVGSAVDNETDTQQFMMPITIPILFAFYAAIYSIENPDGPLAFWCSLIPFTSPIVMMVRLPFDVPLWEKLLSVGLLVITFIGTTWLAGKIYRTGILMYGKKPSWKEMWKWLRYKN</sequence>
<evidence type="ECO:0000313" key="9">
    <source>
        <dbReference type="Proteomes" id="UP000076586"/>
    </source>
</evidence>
<comment type="caution">
    <text evidence="8">The sequence shown here is derived from an EMBL/GenBank/DDBJ whole genome shotgun (WGS) entry which is preliminary data.</text>
</comment>
<accession>A0A161LUH4</accession>
<evidence type="ECO:0000256" key="5">
    <source>
        <dbReference type="ARBA" id="ARBA00023136"/>
    </source>
</evidence>
<keyword evidence="2" id="KW-1003">Cell membrane</keyword>
<reference evidence="9" key="1">
    <citation type="submission" date="2016-04" db="EMBL/GenBank/DDBJ databases">
        <title>Draft genome sequence of Paludibacter jiangxiensis strain NM7.</title>
        <authorList>
            <person name="Qiu Y."/>
            <person name="Matsuura N."/>
            <person name="Ohashi A."/>
            <person name="Tourlousse M.D."/>
            <person name="Sekiguchi Y."/>
        </authorList>
    </citation>
    <scope>NUCLEOTIDE SEQUENCE [LARGE SCALE GENOMIC DNA]</scope>
    <source>
        <strain evidence="9">NM7</strain>
    </source>
</reference>
<protein>
    <submittedName>
        <fullName evidence="8">ABC-2 type transport system permease protein</fullName>
    </submittedName>
</protein>
<feature type="transmembrane region" description="Helical" evidence="6">
    <location>
        <begin position="391"/>
        <end position="409"/>
    </location>
</feature>
<proteinExistence type="predicted"/>
<dbReference type="InterPro" id="IPR013525">
    <property type="entry name" value="ABC2_TM"/>
</dbReference>
<dbReference type="PANTHER" id="PTHR30294:SF29">
    <property type="entry name" value="MULTIDRUG ABC TRANSPORTER PERMEASE YBHS-RELATED"/>
    <property type="match status" value="1"/>
</dbReference>
<keyword evidence="3 6" id="KW-0812">Transmembrane</keyword>
<evidence type="ECO:0000259" key="7">
    <source>
        <dbReference type="Pfam" id="PF12698"/>
    </source>
</evidence>
<dbReference type="InterPro" id="IPR051449">
    <property type="entry name" value="ABC-2_transporter_component"/>
</dbReference>
<dbReference type="RefSeq" id="WP_068703074.1">
    <property type="nucleotide sequence ID" value="NZ_BDCR01000002.1"/>
</dbReference>
<feature type="domain" description="ABC-2 type transporter transmembrane" evidence="7">
    <location>
        <begin position="19"/>
        <end position="408"/>
    </location>
</feature>
<evidence type="ECO:0000256" key="4">
    <source>
        <dbReference type="ARBA" id="ARBA00022989"/>
    </source>
</evidence>
<reference evidence="9" key="2">
    <citation type="journal article" date="2017" name="Genome Announc.">
        <title>Draft genome sequence of Paludibacter jiangxiensis NM7(T), a propionate-producing fermentative bacterium.</title>
        <authorList>
            <person name="Qiu Y.-L."/>
            <person name="Tourlousse D.M."/>
            <person name="Matsuura N."/>
            <person name="Ohashi A."/>
            <person name="Sekiguchi Y."/>
        </authorList>
    </citation>
    <scope>NUCLEOTIDE SEQUENCE [LARGE SCALE GENOMIC DNA]</scope>
    <source>
        <strain evidence="9">NM7</strain>
    </source>
</reference>
<dbReference type="STRING" id="681398.PJIAN_2189"/>
<feature type="transmembrane region" description="Helical" evidence="6">
    <location>
        <begin position="361"/>
        <end position="379"/>
    </location>
</feature>
<dbReference type="AlphaFoldDB" id="A0A161LUH4"/>
<evidence type="ECO:0000313" key="8">
    <source>
        <dbReference type="EMBL" id="GAT62629.1"/>
    </source>
</evidence>
<dbReference type="Gene3D" id="3.40.190.10">
    <property type="entry name" value="Periplasmic binding protein-like II"/>
    <property type="match status" value="1"/>
</dbReference>
<evidence type="ECO:0000256" key="6">
    <source>
        <dbReference type="SAM" id="Phobius"/>
    </source>
</evidence>
<keyword evidence="4 6" id="KW-1133">Transmembrane helix</keyword>
<feature type="transmembrane region" description="Helical" evidence="6">
    <location>
        <begin position="177"/>
        <end position="199"/>
    </location>
</feature>
<dbReference type="GO" id="GO:0140359">
    <property type="term" value="F:ABC-type transporter activity"/>
    <property type="evidence" value="ECO:0007669"/>
    <property type="project" value="InterPro"/>
</dbReference>
<dbReference type="Pfam" id="PF12698">
    <property type="entry name" value="ABC2_membrane_3"/>
    <property type="match status" value="1"/>
</dbReference>
<feature type="transmembrane region" description="Helical" evidence="6">
    <location>
        <begin position="231"/>
        <end position="261"/>
    </location>
</feature>
<dbReference type="SUPFAM" id="SSF53850">
    <property type="entry name" value="Periplasmic binding protein-like II"/>
    <property type="match status" value="1"/>
</dbReference>
<keyword evidence="9" id="KW-1185">Reference proteome</keyword>
<dbReference type="GO" id="GO:0005886">
    <property type="term" value="C:plasma membrane"/>
    <property type="evidence" value="ECO:0007669"/>
    <property type="project" value="UniProtKB-SubCell"/>
</dbReference>
<evidence type="ECO:0000256" key="2">
    <source>
        <dbReference type="ARBA" id="ARBA00022475"/>
    </source>
</evidence>
<organism evidence="8 9">
    <name type="scientific">Paludibacter jiangxiensis</name>
    <dbReference type="NCBI Taxonomy" id="681398"/>
    <lineage>
        <taxon>Bacteria</taxon>
        <taxon>Pseudomonadati</taxon>
        <taxon>Bacteroidota</taxon>
        <taxon>Bacteroidia</taxon>
        <taxon>Bacteroidales</taxon>
        <taxon>Paludibacteraceae</taxon>
        <taxon>Paludibacter</taxon>
    </lineage>
</organism>